<reference evidence="2 3" key="1">
    <citation type="submission" date="2021-03" db="EMBL/GenBank/DDBJ databases">
        <title>The complete genome sequence of Acetobacter sacchari TBRC 11175.</title>
        <authorList>
            <person name="Charoenyingcharoen P."/>
            <person name="Yukphan P."/>
        </authorList>
    </citation>
    <scope>NUCLEOTIDE SEQUENCE [LARGE SCALE GENOMIC DNA]</scope>
    <source>
        <strain evidence="2 3">TBRC 11175</strain>
    </source>
</reference>
<evidence type="ECO:0000313" key="2">
    <source>
        <dbReference type="EMBL" id="MBO1361432.1"/>
    </source>
</evidence>
<dbReference type="InterPro" id="IPR009061">
    <property type="entry name" value="DNA-bd_dom_put_sf"/>
</dbReference>
<comment type="caution">
    <text evidence="2">The sequence shown here is derived from an EMBL/GenBank/DDBJ whole genome shotgun (WGS) entry which is preliminary data.</text>
</comment>
<dbReference type="SUPFAM" id="SSF46955">
    <property type="entry name" value="Putative DNA-binding domain"/>
    <property type="match status" value="1"/>
</dbReference>
<evidence type="ECO:0000259" key="1">
    <source>
        <dbReference type="Pfam" id="PF12728"/>
    </source>
</evidence>
<dbReference type="NCBIfam" id="TIGR01764">
    <property type="entry name" value="excise"/>
    <property type="match status" value="1"/>
</dbReference>
<keyword evidence="3" id="KW-1185">Reference proteome</keyword>
<dbReference type="InterPro" id="IPR041657">
    <property type="entry name" value="HTH_17"/>
</dbReference>
<sequence>MKKFYSIREVCEMAGVSRATVQRRLDDGTLQSIKLGTARRITVSSLNGWLGGTLAEETACAVRGR</sequence>
<feature type="domain" description="Helix-turn-helix" evidence="1">
    <location>
        <begin position="4"/>
        <end position="50"/>
    </location>
</feature>
<dbReference type="EMBL" id="JAFVMF010000022">
    <property type="protein sequence ID" value="MBO1361432.1"/>
    <property type="molecule type" value="Genomic_DNA"/>
</dbReference>
<protein>
    <submittedName>
        <fullName evidence="2">Helix-turn-helix domain-containing protein</fullName>
    </submittedName>
</protein>
<accession>A0ABS3LZT4</accession>
<proteinExistence type="predicted"/>
<dbReference type="Proteomes" id="UP000664771">
    <property type="component" value="Unassembled WGS sequence"/>
</dbReference>
<gene>
    <name evidence="2" type="ORF">J2D73_16730</name>
</gene>
<dbReference type="Pfam" id="PF12728">
    <property type="entry name" value="HTH_17"/>
    <property type="match status" value="1"/>
</dbReference>
<evidence type="ECO:0000313" key="3">
    <source>
        <dbReference type="Proteomes" id="UP000664771"/>
    </source>
</evidence>
<name>A0ABS3LZT4_9PROT</name>
<dbReference type="RefSeq" id="WP_207883167.1">
    <property type="nucleotide sequence ID" value="NZ_JAFVMF010000022.1"/>
</dbReference>
<organism evidence="2 3">
    <name type="scientific">Acetobacter sacchari</name>
    <dbReference type="NCBI Taxonomy" id="2661687"/>
    <lineage>
        <taxon>Bacteria</taxon>
        <taxon>Pseudomonadati</taxon>
        <taxon>Pseudomonadota</taxon>
        <taxon>Alphaproteobacteria</taxon>
        <taxon>Acetobacterales</taxon>
        <taxon>Acetobacteraceae</taxon>
        <taxon>Acetobacter</taxon>
    </lineage>
</organism>
<dbReference type="InterPro" id="IPR010093">
    <property type="entry name" value="SinI_DNA-bd"/>
</dbReference>